<evidence type="ECO:0000256" key="6">
    <source>
        <dbReference type="SAM" id="MobiDB-lite"/>
    </source>
</evidence>
<proteinExistence type="predicted"/>
<dbReference type="PANTHER" id="PTHR13018">
    <property type="entry name" value="PROBABLE MEMBRANE PROTEIN DUF221-RELATED"/>
    <property type="match status" value="1"/>
</dbReference>
<feature type="region of interest" description="Disordered" evidence="6">
    <location>
        <begin position="957"/>
        <end position="977"/>
    </location>
</feature>
<dbReference type="Pfam" id="PF11527">
    <property type="entry name" value="ARL2_Bind_BART"/>
    <property type="match status" value="1"/>
</dbReference>
<feature type="transmembrane region" description="Helical" evidence="7">
    <location>
        <begin position="149"/>
        <end position="171"/>
    </location>
</feature>
<dbReference type="InterPro" id="IPR042541">
    <property type="entry name" value="BART_sf"/>
</dbReference>
<dbReference type="EMBL" id="CAUYUJ010001492">
    <property type="protein sequence ID" value="CAK0796202.1"/>
    <property type="molecule type" value="Genomic_DNA"/>
</dbReference>
<evidence type="ECO:0000313" key="9">
    <source>
        <dbReference type="EMBL" id="CAK0796202.1"/>
    </source>
</evidence>
<feature type="transmembrane region" description="Helical" evidence="7">
    <location>
        <begin position="579"/>
        <end position="603"/>
    </location>
</feature>
<keyword evidence="7" id="KW-1133">Transmembrane helix</keyword>
<evidence type="ECO:0000256" key="4">
    <source>
        <dbReference type="ARBA" id="ARBA00023069"/>
    </source>
</evidence>
<dbReference type="Gene3D" id="1.20.1520.10">
    <property type="entry name" value="ADP-ribosylation factor-like 2-binding protein, domain"/>
    <property type="match status" value="1"/>
</dbReference>
<organism evidence="9 10">
    <name type="scientific">Prorocentrum cordatum</name>
    <dbReference type="NCBI Taxonomy" id="2364126"/>
    <lineage>
        <taxon>Eukaryota</taxon>
        <taxon>Sar</taxon>
        <taxon>Alveolata</taxon>
        <taxon>Dinophyceae</taxon>
        <taxon>Prorocentrales</taxon>
        <taxon>Prorocentraceae</taxon>
        <taxon>Prorocentrum</taxon>
    </lineage>
</organism>
<keyword evidence="7" id="KW-0812">Transmembrane</keyword>
<evidence type="ECO:0000256" key="5">
    <source>
        <dbReference type="ARBA" id="ARBA00023273"/>
    </source>
</evidence>
<feature type="region of interest" description="Disordered" evidence="6">
    <location>
        <begin position="366"/>
        <end position="399"/>
    </location>
</feature>
<keyword evidence="7" id="KW-0472">Membrane</keyword>
<keyword evidence="3" id="KW-0963">Cytoplasm</keyword>
<dbReference type="Proteomes" id="UP001189429">
    <property type="component" value="Unassembled WGS sequence"/>
</dbReference>
<feature type="transmembrane region" description="Helical" evidence="7">
    <location>
        <begin position="736"/>
        <end position="765"/>
    </location>
</feature>
<comment type="caution">
    <text evidence="9">The sequence shown here is derived from an EMBL/GenBank/DDBJ whole genome shotgun (WGS) entry which is preliminary data.</text>
</comment>
<keyword evidence="5" id="KW-0966">Cell projection</keyword>
<reference evidence="9" key="1">
    <citation type="submission" date="2023-10" db="EMBL/GenBank/DDBJ databases">
        <authorList>
            <person name="Chen Y."/>
            <person name="Shah S."/>
            <person name="Dougan E. K."/>
            <person name="Thang M."/>
            <person name="Chan C."/>
        </authorList>
    </citation>
    <scope>NUCLEOTIDE SEQUENCE [LARGE SCALE GENOMIC DNA]</scope>
</reference>
<accession>A0ABN9PW05</accession>
<evidence type="ECO:0000259" key="8">
    <source>
        <dbReference type="Pfam" id="PF11527"/>
    </source>
</evidence>
<dbReference type="PANTHER" id="PTHR13018:SF83">
    <property type="entry name" value="RRM DOMAIN-CONTAINING PROTEIN"/>
    <property type="match status" value="1"/>
</dbReference>
<keyword evidence="4" id="KW-0969">Cilium</keyword>
<evidence type="ECO:0000256" key="7">
    <source>
        <dbReference type="SAM" id="Phobius"/>
    </source>
</evidence>
<feature type="transmembrane region" description="Helical" evidence="7">
    <location>
        <begin position="674"/>
        <end position="697"/>
    </location>
</feature>
<keyword evidence="10" id="KW-1185">Reference proteome</keyword>
<feature type="region of interest" description="Disordered" evidence="6">
    <location>
        <begin position="1169"/>
        <end position="1190"/>
    </location>
</feature>
<sequence length="1206" mass="127734">MAAADGADAAAAGDPRTAAFEAALCEARQARVRSLCSDGDGRPWPLRATRPSSLGVYGVGVELYFRLTRHAVCAFGAAALLAAPLLVCSAAGGTLDAVEGGGGARPLTGWLARTTIANLGSPQGPGTWHAGDSQRPVRLLGWEADIRDVTLAAGVLDAVVTLGLLLGFVWLEAHCIPRAVAAHQNMRVSPEAFSLSVTGLPRRLAGDHPRYAERLAAHFDALLRAQVTDRSAQVGLLVVLCTDRGQAAPPLRSRLLPAACCCCDARGRRLGRILRIRRDACDVQWCPMPGCPPEVTACRIRTAAGGPSECDLLDARLLAQLEAAGCDLPGQPCGGGEAQRSLVHAVSLARDYGGILRAARLDAQQRTKQLEQEASGSPAGEPPPDRPQHASGAELSHEHVSLEIQRGPSAGLDLGDVDDRDVLVAFVTFTYARHRDFLLHGQYHCSNLALVRWLQPRRLRFSGHALRVEQAPAPSDIFWENIDFPASKRRARRRWVLLSCVALLAICTLLFSTAKKLAIAAQVSGAAGCPQETTTAQHAGPAHDCVCGGVGYRQIVQDEPPGIYDSCRSFLSTSLQADALAAAAAGMVVVVSVAATPLIVYIADWERPQSLTAQSHRVMSVVFFVQLINIGFMTLLVNFRSRINVLGGGLFGLIGDGDFSDFGFEWYAEVGASILLTMAINAVCPLLSVLWVWLLGARRQYCVRRLRAKPGHHRGRLFELHTPPEFELAVQHAQQLCAIFVTVMFSAGLPLLQPLLVVSLALFYWTDKFVLLRASRIPPRYKHGLALWCARLLPLALLAHSALAVWVFGNPRVSPSHPCREDIWPCGLLLGARAGASPLWAPALDRASAASALPSAAACAIVCALVLLRAARALLPGSLGLLPRLCCQRALAPAWGRGFLLNRAFGEEPLEELRRLKVAHSYEITGLPEFGFLGAAGGGGGGAGGGGGPEALGAAAVGDGAAAGSPPPSAGEGATGSPLKQELQALHPIAVKFAPELVDSALRSRGATEEVDDFIRLHCPRFRAFDVDGEFEVTMTEVHRLFCDTVEGLISARLEEMGLDLSLFEDILQLRAAADGDEDVALAALACTLARYTDFCSFGLLMRDRFLELYAAKPTAAASPPAGEPQSPPARTALCDADASVASPAAGAQAEADAPAALSFSSTCYRVPAETFSPPPPSPGRGANATSETEFEGGSYFAADGCLPLP</sequence>
<evidence type="ECO:0000313" key="10">
    <source>
        <dbReference type="Proteomes" id="UP001189429"/>
    </source>
</evidence>
<dbReference type="InterPro" id="IPR023379">
    <property type="entry name" value="BART_dom"/>
</dbReference>
<evidence type="ECO:0000256" key="1">
    <source>
        <dbReference type="ARBA" id="ARBA00004138"/>
    </source>
</evidence>
<feature type="transmembrane region" description="Helical" evidence="7">
    <location>
        <begin position="72"/>
        <end position="92"/>
    </location>
</feature>
<comment type="subcellular location">
    <subcellularLocation>
        <location evidence="1">Cell projection</location>
        <location evidence="1">Cilium</location>
    </subcellularLocation>
    <subcellularLocation>
        <location evidence="2">Cytoplasm</location>
    </subcellularLocation>
</comment>
<name>A0ABN9PW05_9DINO</name>
<protein>
    <recommendedName>
        <fullName evidence="8">BART domain-containing protein</fullName>
    </recommendedName>
</protein>
<evidence type="ECO:0000256" key="3">
    <source>
        <dbReference type="ARBA" id="ARBA00022490"/>
    </source>
</evidence>
<gene>
    <name evidence="9" type="ORF">PCOR1329_LOCUS5634</name>
</gene>
<feature type="domain" description="BART" evidence="8">
    <location>
        <begin position="1008"/>
        <end position="1106"/>
    </location>
</feature>
<evidence type="ECO:0000256" key="2">
    <source>
        <dbReference type="ARBA" id="ARBA00004496"/>
    </source>
</evidence>
<feature type="transmembrane region" description="Helical" evidence="7">
    <location>
        <begin position="615"/>
        <end position="637"/>
    </location>
</feature>
<dbReference type="InterPro" id="IPR045122">
    <property type="entry name" value="Csc1-like"/>
</dbReference>
<feature type="transmembrane region" description="Helical" evidence="7">
    <location>
        <begin position="495"/>
        <end position="514"/>
    </location>
</feature>